<accession>A0A8S5PJU7</accession>
<keyword evidence="1" id="KW-0812">Transmembrane</keyword>
<name>A0A8S5PJU7_9CAUD</name>
<protein>
    <submittedName>
        <fullName evidence="2">Holin</fullName>
    </submittedName>
</protein>
<dbReference type="EMBL" id="BK015443">
    <property type="protein sequence ID" value="DAE06861.1"/>
    <property type="molecule type" value="Genomic_DNA"/>
</dbReference>
<feature type="transmembrane region" description="Helical" evidence="1">
    <location>
        <begin position="6"/>
        <end position="29"/>
    </location>
</feature>
<keyword evidence="1" id="KW-1133">Transmembrane helix</keyword>
<sequence>MDFLIQNWYLIVAVIAVLAAIGFSIYKFAGLPTAEQKEKIMAWLLYAVTKAEAEFGSGTGQAKLHYVYNMFIDKFPVAAKCITFEAFSTMVDQALEEMRKMLQDNKKIATLVDEQKL</sequence>
<evidence type="ECO:0000256" key="1">
    <source>
        <dbReference type="SAM" id="Phobius"/>
    </source>
</evidence>
<organism evidence="2">
    <name type="scientific">Siphoviridae sp. ctL0q1</name>
    <dbReference type="NCBI Taxonomy" id="2825449"/>
    <lineage>
        <taxon>Viruses</taxon>
        <taxon>Duplodnaviria</taxon>
        <taxon>Heunggongvirae</taxon>
        <taxon>Uroviricota</taxon>
        <taxon>Caudoviricetes</taxon>
    </lineage>
</organism>
<evidence type="ECO:0000313" key="2">
    <source>
        <dbReference type="EMBL" id="DAE06861.1"/>
    </source>
</evidence>
<keyword evidence="1" id="KW-0472">Membrane</keyword>
<proteinExistence type="predicted"/>
<reference evidence="2" key="1">
    <citation type="journal article" date="2021" name="Proc. Natl. Acad. Sci. U.S.A.">
        <title>A Catalog of Tens of Thousands of Viruses from Human Metagenomes Reveals Hidden Associations with Chronic Diseases.</title>
        <authorList>
            <person name="Tisza M.J."/>
            <person name="Buck C.B."/>
        </authorList>
    </citation>
    <scope>NUCLEOTIDE SEQUENCE</scope>
    <source>
        <strain evidence="2">CtL0q1</strain>
    </source>
</reference>